<name>A0A1I9SDQ9_9CAUD</name>
<dbReference type="EMBL" id="KX670790">
    <property type="protein sequence ID" value="AOZ64986.1"/>
    <property type="molecule type" value="Genomic_DNA"/>
</dbReference>
<keyword evidence="2" id="KW-1185">Reference proteome</keyword>
<dbReference type="OrthoDB" id="36195at10239"/>
<sequence length="74" mass="8186">MAMTIAIAALLGVIAGICAPYILNRKKNRHQAEDLEVLGRMQFIDGFTAGWDRAFETIDQTVAQCESISETKKD</sequence>
<evidence type="ECO:0000313" key="2">
    <source>
        <dbReference type="Proteomes" id="UP000221790"/>
    </source>
</evidence>
<proteinExistence type="predicted"/>
<protein>
    <submittedName>
        <fullName evidence="1">Uncharacterized protein</fullName>
    </submittedName>
</protein>
<reference evidence="1" key="1">
    <citation type="submission" date="2018-02" db="EMBL/GenBank/DDBJ databases">
        <authorList>
            <person name="Bhuiyan S."/>
            <person name="Garcia C."/>
            <person name="Cox E.C."/>
            <person name="Ali D.J."/>
            <person name="Quadri S.Y."/>
            <person name="Layton S.R."/>
            <person name="Benjamin R.C."/>
            <person name="Hughes L.E."/>
            <person name="Garlena R.A."/>
            <person name="Russell D.A."/>
            <person name="Pope W.H."/>
            <person name="Jacobs-Sera D."/>
            <person name="Hendrix R.W."/>
            <person name="Hatfull G.F."/>
        </authorList>
    </citation>
    <scope>NUCLEOTIDE SEQUENCE</scope>
</reference>
<accession>A0A1I9SDQ9</accession>
<dbReference type="RefSeq" id="YP_009596693.1">
    <property type="nucleotide sequence ID" value="NC_041889.1"/>
</dbReference>
<dbReference type="Proteomes" id="UP000221790">
    <property type="component" value="Segment"/>
</dbReference>
<dbReference type="GeneID" id="40072292"/>
<gene>
    <name evidence="1" type="primary">32</name>
    <name evidence="1" type="ORF">SEA_RIMA_32</name>
</gene>
<organism evidence="1 2">
    <name type="scientific">Streptomyces phage Rima</name>
    <dbReference type="NCBI Taxonomy" id="1897525"/>
    <lineage>
        <taxon>Viruses</taxon>
        <taxon>Duplodnaviria</taxon>
        <taxon>Heunggongvirae</taxon>
        <taxon>Uroviricota</taxon>
        <taxon>Caudoviricetes</taxon>
        <taxon>Rimavirus</taxon>
        <taxon>Rimavirus rima</taxon>
    </lineage>
</organism>
<dbReference type="KEGG" id="vg:40072292"/>
<evidence type="ECO:0000313" key="1">
    <source>
        <dbReference type="EMBL" id="AOZ64986.1"/>
    </source>
</evidence>